<sequence>MQHPEPARPHPLDLRQVVVLEHIDRGGTISAAADALNFSCSGLSQQLRRLEGEVGTELVSRSPREATLTPAGRVLMNHAVYIQERLAAAEREVREISQLRGGRLRVATFRSVGETLVADAVAYFRAHWPGVRVTLREGEPEDYLHLLRSDEIDIALTFEYDGVESTVLDQRLTLARLCEDEMVVVLPASHRLAGYDRLPLDGLRHDRWVVSTPRCSVEAFTAQACRAAGFEARVLMATDNYRIAQALVAHGDAVTFLPRLATRALHPGCVARPVGDGGLFRRIYAAHRVGGERAPALARMLEVLREVGGDG</sequence>
<gene>
    <name evidence="6" type="ordered locus">Cwoe_0655</name>
</gene>
<name>D3F9C3_CONWI</name>
<dbReference type="Pfam" id="PF03466">
    <property type="entry name" value="LysR_substrate"/>
    <property type="match status" value="1"/>
</dbReference>
<accession>D3F9C3</accession>
<protein>
    <submittedName>
        <fullName evidence="6">Transcriptional regulator, LysR family</fullName>
    </submittedName>
</protein>
<dbReference type="HOGENOM" id="CLU_039613_6_0_11"/>
<evidence type="ECO:0000256" key="4">
    <source>
        <dbReference type="ARBA" id="ARBA00023163"/>
    </source>
</evidence>
<dbReference type="Gene3D" id="3.40.190.290">
    <property type="match status" value="1"/>
</dbReference>
<reference evidence="7" key="2">
    <citation type="submission" date="2010-01" db="EMBL/GenBank/DDBJ databases">
        <title>The complete genome of Conexibacter woesei DSM 14684.</title>
        <authorList>
            <consortium name="US DOE Joint Genome Institute (JGI-PGF)"/>
            <person name="Lucas S."/>
            <person name="Copeland A."/>
            <person name="Lapidus A."/>
            <person name="Glavina del Rio T."/>
            <person name="Dalin E."/>
            <person name="Tice H."/>
            <person name="Bruce D."/>
            <person name="Goodwin L."/>
            <person name="Pitluck S."/>
            <person name="Kyrpides N."/>
            <person name="Mavromatis K."/>
            <person name="Ivanova N."/>
            <person name="Mikhailova N."/>
            <person name="Chertkov O."/>
            <person name="Brettin T."/>
            <person name="Detter J.C."/>
            <person name="Han C."/>
            <person name="Larimer F."/>
            <person name="Land M."/>
            <person name="Hauser L."/>
            <person name="Markowitz V."/>
            <person name="Cheng J.-F."/>
            <person name="Hugenholtz P."/>
            <person name="Woyke T."/>
            <person name="Wu D."/>
            <person name="Pukall R."/>
            <person name="Steenblock K."/>
            <person name="Schneider S."/>
            <person name="Klenk H.-P."/>
            <person name="Eisen J.A."/>
        </authorList>
    </citation>
    <scope>NUCLEOTIDE SEQUENCE [LARGE SCALE GENOMIC DNA]</scope>
    <source>
        <strain evidence="7">DSM 14684 / CIP 108061 / JCM 11494 / NBRC 100937 / ID131577</strain>
    </source>
</reference>
<dbReference type="SUPFAM" id="SSF53850">
    <property type="entry name" value="Periplasmic binding protein-like II"/>
    <property type="match status" value="1"/>
</dbReference>
<keyword evidence="7" id="KW-1185">Reference proteome</keyword>
<dbReference type="AlphaFoldDB" id="D3F9C3"/>
<dbReference type="GO" id="GO:0003700">
    <property type="term" value="F:DNA-binding transcription factor activity"/>
    <property type="evidence" value="ECO:0007669"/>
    <property type="project" value="InterPro"/>
</dbReference>
<dbReference type="GO" id="GO:0003677">
    <property type="term" value="F:DNA binding"/>
    <property type="evidence" value="ECO:0007669"/>
    <property type="project" value="UniProtKB-KW"/>
</dbReference>
<dbReference type="InterPro" id="IPR000847">
    <property type="entry name" value="LysR_HTH_N"/>
</dbReference>
<dbReference type="EMBL" id="CP001854">
    <property type="protein sequence ID" value="ADB49090.1"/>
    <property type="molecule type" value="Genomic_DNA"/>
</dbReference>
<feature type="domain" description="HTH lysR-type" evidence="5">
    <location>
        <begin position="12"/>
        <end position="69"/>
    </location>
</feature>
<evidence type="ECO:0000313" key="6">
    <source>
        <dbReference type="EMBL" id="ADB49090.1"/>
    </source>
</evidence>
<dbReference type="OrthoDB" id="3673085at2"/>
<dbReference type="CDD" id="cd08423">
    <property type="entry name" value="PBP2_LTTR_like_6"/>
    <property type="match status" value="1"/>
</dbReference>
<dbReference type="RefSeq" id="WP_012932143.1">
    <property type="nucleotide sequence ID" value="NC_013739.1"/>
</dbReference>
<keyword evidence="3" id="KW-0238">DNA-binding</keyword>
<keyword evidence="4" id="KW-0804">Transcription</keyword>
<evidence type="ECO:0000256" key="3">
    <source>
        <dbReference type="ARBA" id="ARBA00023125"/>
    </source>
</evidence>
<evidence type="ECO:0000313" key="7">
    <source>
        <dbReference type="Proteomes" id="UP000008229"/>
    </source>
</evidence>
<dbReference type="Gene3D" id="1.10.10.10">
    <property type="entry name" value="Winged helix-like DNA-binding domain superfamily/Winged helix DNA-binding domain"/>
    <property type="match status" value="1"/>
</dbReference>
<dbReference type="PANTHER" id="PTHR30346">
    <property type="entry name" value="TRANSCRIPTIONAL DUAL REGULATOR HCAR-RELATED"/>
    <property type="match status" value="1"/>
</dbReference>
<dbReference type="Pfam" id="PF00126">
    <property type="entry name" value="HTH_1"/>
    <property type="match status" value="1"/>
</dbReference>
<dbReference type="KEGG" id="cwo:Cwoe_0655"/>
<dbReference type="STRING" id="469383.Cwoe_0655"/>
<dbReference type="GO" id="GO:0032993">
    <property type="term" value="C:protein-DNA complex"/>
    <property type="evidence" value="ECO:0007669"/>
    <property type="project" value="TreeGrafter"/>
</dbReference>
<reference evidence="6 7" key="1">
    <citation type="journal article" date="2010" name="Stand. Genomic Sci.">
        <title>Complete genome sequence of Conexibacter woesei type strain (ID131577).</title>
        <authorList>
            <person name="Pukall R."/>
            <person name="Lapidus A."/>
            <person name="Glavina Del Rio T."/>
            <person name="Copeland A."/>
            <person name="Tice H."/>
            <person name="Cheng J.-F."/>
            <person name="Lucas S."/>
            <person name="Chen F."/>
            <person name="Nolan M."/>
            <person name="Bruce D."/>
            <person name="Goodwin L."/>
            <person name="Pitluck S."/>
            <person name="Mavromatis K."/>
            <person name="Ivanova N."/>
            <person name="Ovchinnikova G."/>
            <person name="Pati A."/>
            <person name="Chen A."/>
            <person name="Palaniappan K."/>
            <person name="Land M."/>
            <person name="Hauser L."/>
            <person name="Chang Y.-J."/>
            <person name="Jeffries C.D."/>
            <person name="Chain P."/>
            <person name="Meincke L."/>
            <person name="Sims D."/>
            <person name="Brettin T."/>
            <person name="Detter J.C."/>
            <person name="Rohde M."/>
            <person name="Goeker M."/>
            <person name="Bristow J."/>
            <person name="Eisen J.A."/>
            <person name="Markowitz V."/>
            <person name="Kyrpides N.C."/>
            <person name="Klenk H.-P."/>
            <person name="Hugenholtz P."/>
        </authorList>
    </citation>
    <scope>NUCLEOTIDE SEQUENCE [LARGE SCALE GENOMIC DNA]</scope>
    <source>
        <strain evidence="7">DSM 14684 / CIP 108061 / JCM 11494 / NBRC 100937 / ID131577</strain>
    </source>
</reference>
<comment type="similarity">
    <text evidence="1">Belongs to the LysR transcriptional regulatory family.</text>
</comment>
<dbReference type="Proteomes" id="UP000008229">
    <property type="component" value="Chromosome"/>
</dbReference>
<dbReference type="InterPro" id="IPR036388">
    <property type="entry name" value="WH-like_DNA-bd_sf"/>
</dbReference>
<organism evidence="6 7">
    <name type="scientific">Conexibacter woesei (strain DSM 14684 / CCUG 47730 / CIP 108061 / JCM 11494 / NBRC 100937 / ID131577)</name>
    <dbReference type="NCBI Taxonomy" id="469383"/>
    <lineage>
        <taxon>Bacteria</taxon>
        <taxon>Bacillati</taxon>
        <taxon>Actinomycetota</taxon>
        <taxon>Thermoleophilia</taxon>
        <taxon>Solirubrobacterales</taxon>
        <taxon>Conexibacteraceae</taxon>
        <taxon>Conexibacter</taxon>
    </lineage>
</organism>
<evidence type="ECO:0000256" key="1">
    <source>
        <dbReference type="ARBA" id="ARBA00009437"/>
    </source>
</evidence>
<dbReference type="eggNOG" id="COG0583">
    <property type="taxonomic scope" value="Bacteria"/>
</dbReference>
<dbReference type="SUPFAM" id="SSF46785">
    <property type="entry name" value="Winged helix' DNA-binding domain"/>
    <property type="match status" value="1"/>
</dbReference>
<evidence type="ECO:0000259" key="5">
    <source>
        <dbReference type="PROSITE" id="PS50931"/>
    </source>
</evidence>
<dbReference type="InterPro" id="IPR036390">
    <property type="entry name" value="WH_DNA-bd_sf"/>
</dbReference>
<keyword evidence="2" id="KW-0805">Transcription regulation</keyword>
<proteinExistence type="inferred from homology"/>
<dbReference type="PROSITE" id="PS50931">
    <property type="entry name" value="HTH_LYSR"/>
    <property type="match status" value="1"/>
</dbReference>
<evidence type="ECO:0000256" key="2">
    <source>
        <dbReference type="ARBA" id="ARBA00023015"/>
    </source>
</evidence>
<dbReference type="PANTHER" id="PTHR30346:SF29">
    <property type="entry name" value="LYSR SUBSTRATE-BINDING"/>
    <property type="match status" value="1"/>
</dbReference>
<dbReference type="InterPro" id="IPR005119">
    <property type="entry name" value="LysR_subst-bd"/>
</dbReference>